<gene>
    <name evidence="4" type="ORF">PBRASI_LOCUS4045</name>
</gene>
<dbReference type="GO" id="GO:0004525">
    <property type="term" value="F:ribonuclease III activity"/>
    <property type="evidence" value="ECO:0007669"/>
    <property type="project" value="InterPro"/>
</dbReference>
<dbReference type="PROSITE" id="PS50142">
    <property type="entry name" value="RNASE_3_2"/>
    <property type="match status" value="1"/>
</dbReference>
<name>A0A9N9AEN8_9GLOM</name>
<evidence type="ECO:0000313" key="5">
    <source>
        <dbReference type="Proteomes" id="UP000789739"/>
    </source>
</evidence>
<dbReference type="InterPro" id="IPR021331">
    <property type="entry name" value="Hva1_TUDOR"/>
</dbReference>
<reference evidence="4" key="1">
    <citation type="submission" date="2021-06" db="EMBL/GenBank/DDBJ databases">
        <authorList>
            <person name="Kallberg Y."/>
            <person name="Tangrot J."/>
            <person name="Rosling A."/>
        </authorList>
    </citation>
    <scope>NUCLEOTIDE SEQUENCE</scope>
    <source>
        <strain evidence="4">BR232B</strain>
    </source>
</reference>
<evidence type="ECO:0000256" key="2">
    <source>
        <dbReference type="SAM" id="MobiDB-lite"/>
    </source>
</evidence>
<dbReference type="OrthoDB" id="2138648at2759"/>
<accession>A0A9N9AEN8</accession>
<dbReference type="Proteomes" id="UP000789739">
    <property type="component" value="Unassembled WGS sequence"/>
</dbReference>
<dbReference type="CDD" id="cd00593">
    <property type="entry name" value="RIBOc"/>
    <property type="match status" value="1"/>
</dbReference>
<dbReference type="Gene3D" id="1.10.1520.10">
    <property type="entry name" value="Ribonuclease III domain"/>
    <property type="match status" value="1"/>
</dbReference>
<feature type="compositionally biased region" description="Basic and acidic residues" evidence="2">
    <location>
        <begin position="1"/>
        <end position="16"/>
    </location>
</feature>
<keyword evidence="5" id="KW-1185">Reference proteome</keyword>
<evidence type="ECO:0000313" key="4">
    <source>
        <dbReference type="EMBL" id="CAG8529660.1"/>
    </source>
</evidence>
<dbReference type="EMBL" id="CAJVPI010000396">
    <property type="protein sequence ID" value="CAG8529660.1"/>
    <property type="molecule type" value="Genomic_DNA"/>
</dbReference>
<dbReference type="SMART" id="SM00535">
    <property type="entry name" value="RIBOc"/>
    <property type="match status" value="1"/>
</dbReference>
<dbReference type="Gene3D" id="2.30.30.1060">
    <property type="match status" value="1"/>
</dbReference>
<sequence length="371" mass="42092">MSSKEMRALEEKDIKPGDYVGTRFRGGTRQGYVLRIATTKEEDQKPKVIKPPKVIFRDQHGHVIAHNPSTLWKDKTKSKQDSNGHKGEQEDDYKKPNIQMIPVTRRVLQTNQSVRYFSQNTAQTLSQQKIKLPQIRDQQLLNAAITHDTDGKQKERLQNKLNFGRLAFLGDSLVDYHVCRHLFTKYPAFSAGELTNMRALLVNRRQLARFAHETGLDTLVMSSSCNRSTVKDNPNVLGEALEAYIGALYLDYGEEGERQRPGLVTLSKTVRLYQEKLSTLLEVTSDRMAKFTQMTQIPAAKFRPMSTTVVKEEEVTGKVAMPTTTTVLEAEGGLPECLGTSDSISYKEYTKPIIYSNKSLMKIILEDKYLL</sequence>
<dbReference type="Pfam" id="PF00636">
    <property type="entry name" value="Ribonuclease_3"/>
    <property type="match status" value="1"/>
</dbReference>
<proteinExistence type="predicted"/>
<dbReference type="Pfam" id="PF11160">
    <property type="entry name" value="Hva1_TUDOR"/>
    <property type="match status" value="1"/>
</dbReference>
<keyword evidence="1" id="KW-0378">Hydrolase</keyword>
<dbReference type="InterPro" id="IPR036389">
    <property type="entry name" value="RNase_III_sf"/>
</dbReference>
<evidence type="ECO:0000256" key="1">
    <source>
        <dbReference type="ARBA" id="ARBA00022801"/>
    </source>
</evidence>
<feature type="region of interest" description="Disordered" evidence="2">
    <location>
        <begin position="1"/>
        <end position="22"/>
    </location>
</feature>
<dbReference type="SUPFAM" id="SSF69065">
    <property type="entry name" value="RNase III domain-like"/>
    <property type="match status" value="1"/>
</dbReference>
<feature type="domain" description="RNase III" evidence="3">
    <location>
        <begin position="114"/>
        <end position="253"/>
    </location>
</feature>
<dbReference type="PANTHER" id="PTHR14950">
    <property type="entry name" value="DICER-RELATED"/>
    <property type="match status" value="1"/>
</dbReference>
<comment type="caution">
    <text evidence="4">The sequence shown here is derived from an EMBL/GenBank/DDBJ whole genome shotgun (WGS) entry which is preliminary data.</text>
</comment>
<dbReference type="AlphaFoldDB" id="A0A9N9AEN8"/>
<dbReference type="InterPro" id="IPR000999">
    <property type="entry name" value="RNase_III_dom"/>
</dbReference>
<dbReference type="GO" id="GO:0006396">
    <property type="term" value="P:RNA processing"/>
    <property type="evidence" value="ECO:0007669"/>
    <property type="project" value="InterPro"/>
</dbReference>
<evidence type="ECO:0000259" key="3">
    <source>
        <dbReference type="PROSITE" id="PS50142"/>
    </source>
</evidence>
<feature type="region of interest" description="Disordered" evidence="2">
    <location>
        <begin position="57"/>
        <end position="95"/>
    </location>
</feature>
<protein>
    <submittedName>
        <fullName evidence="4">8847_t:CDS:1</fullName>
    </submittedName>
</protein>
<feature type="compositionally biased region" description="Basic and acidic residues" evidence="2">
    <location>
        <begin position="72"/>
        <end position="95"/>
    </location>
</feature>
<organism evidence="4 5">
    <name type="scientific">Paraglomus brasilianum</name>
    <dbReference type="NCBI Taxonomy" id="144538"/>
    <lineage>
        <taxon>Eukaryota</taxon>
        <taxon>Fungi</taxon>
        <taxon>Fungi incertae sedis</taxon>
        <taxon>Mucoromycota</taxon>
        <taxon>Glomeromycotina</taxon>
        <taxon>Glomeromycetes</taxon>
        <taxon>Paraglomerales</taxon>
        <taxon>Paraglomeraceae</taxon>
        <taxon>Paraglomus</taxon>
    </lineage>
</organism>